<dbReference type="Proteomes" id="UP000261087">
    <property type="component" value="Unassembled WGS sequence"/>
</dbReference>
<dbReference type="EMBL" id="QSVF01000010">
    <property type="protein sequence ID" value="RGO10503.1"/>
    <property type="molecule type" value="Genomic_DNA"/>
</dbReference>
<name>A0A3E5FS66_9FIRM</name>
<dbReference type="NCBIfam" id="NF033550">
    <property type="entry name" value="transpos_ISL3"/>
    <property type="match status" value="1"/>
</dbReference>
<dbReference type="AlphaFoldDB" id="A0A3E5FS66"/>
<feature type="domain" description="Transposase IS204/IS1001/IS1096/IS1165 DDE" evidence="1">
    <location>
        <begin position="162"/>
        <end position="420"/>
    </location>
</feature>
<dbReference type="PANTHER" id="PTHR33498:SF1">
    <property type="entry name" value="TRANSPOSASE FOR INSERTION SEQUENCE ELEMENT IS1557"/>
    <property type="match status" value="1"/>
</dbReference>
<dbReference type="InterPro" id="IPR047951">
    <property type="entry name" value="Transpos_ISL3"/>
</dbReference>
<sequence length="459" mass="55006">MSIYQERSNIMYDDIINILNLNHSDVQSCTSKKENNRITYYITLTRKEFFCPLCFHKLYVKDYRNVKLSHQIIRCFDTRIIYRKRRYYCSRCKSYHYEDNPFVSTKRSVFTDLSEIQMMNFLKEHSATFSMTARQFHTSPTKVINVFDTLGQMKKLPFTDAICIDEFYWNRKSKNKYACVIVDFNTSNIIDIIEGRKLKNWDSYTQLINKKKLHSVKYICTDLFETYRQVQKIYFPHALLCCDSFHIIKNINILLKNERIKIMKKHEKDSVEYYLLKNFNYLLMMNSSKIKENKAKYNHKLKRYINYPQLLELILNISPVLKEAYELKELYLFFNTTSSINDARVNLSEVINEYASSNIESYRKFSTTLVEWFDEIVNSFHIYNDQRISNGKIEGINSRIKTILKNANGFRNFSRMRNRIMFSLNKNSLPSSLKQSQIIKKSGRKRGKYKKIKLFNKHD</sequence>
<proteinExistence type="predicted"/>
<dbReference type="InterPro" id="IPR002560">
    <property type="entry name" value="Transposase_DDE"/>
</dbReference>
<evidence type="ECO:0000259" key="1">
    <source>
        <dbReference type="Pfam" id="PF01610"/>
    </source>
</evidence>
<evidence type="ECO:0000313" key="2">
    <source>
        <dbReference type="EMBL" id="RGO10503.1"/>
    </source>
</evidence>
<reference evidence="2 3" key="1">
    <citation type="submission" date="2018-08" db="EMBL/GenBank/DDBJ databases">
        <title>A genome reference for cultivated species of the human gut microbiota.</title>
        <authorList>
            <person name="Zou Y."/>
            <person name="Xue W."/>
            <person name="Luo G."/>
        </authorList>
    </citation>
    <scope>NUCLEOTIDE SEQUENCE [LARGE SCALE GENOMIC DNA]</scope>
    <source>
        <strain evidence="2 3">OM02-6</strain>
    </source>
</reference>
<gene>
    <name evidence="2" type="ORF">DXB31_05600</name>
</gene>
<dbReference type="PANTHER" id="PTHR33498">
    <property type="entry name" value="TRANSPOSASE FOR INSERTION SEQUENCE ELEMENT IS1557"/>
    <property type="match status" value="1"/>
</dbReference>
<protein>
    <submittedName>
        <fullName evidence="2">ISL3 family transposase</fullName>
    </submittedName>
</protein>
<accession>A0A3E5FS66</accession>
<comment type="caution">
    <text evidence="2">The sequence shown here is derived from an EMBL/GenBank/DDBJ whole genome shotgun (WGS) entry which is preliminary data.</text>
</comment>
<organism evidence="2 3">
    <name type="scientific">Thomasclavelia spiroformis</name>
    <dbReference type="NCBI Taxonomy" id="29348"/>
    <lineage>
        <taxon>Bacteria</taxon>
        <taxon>Bacillati</taxon>
        <taxon>Bacillota</taxon>
        <taxon>Erysipelotrichia</taxon>
        <taxon>Erysipelotrichales</taxon>
        <taxon>Coprobacillaceae</taxon>
        <taxon>Thomasclavelia</taxon>
    </lineage>
</organism>
<evidence type="ECO:0000313" key="3">
    <source>
        <dbReference type="Proteomes" id="UP000261087"/>
    </source>
</evidence>
<dbReference type="Pfam" id="PF01610">
    <property type="entry name" value="DDE_Tnp_ISL3"/>
    <property type="match status" value="1"/>
</dbReference>